<dbReference type="GO" id="GO:0005737">
    <property type="term" value="C:cytoplasm"/>
    <property type="evidence" value="ECO:0007669"/>
    <property type="project" value="TreeGrafter"/>
</dbReference>
<dbReference type="SUPFAM" id="SSF48371">
    <property type="entry name" value="ARM repeat"/>
    <property type="match status" value="1"/>
</dbReference>
<proteinExistence type="inferred from homology"/>
<protein>
    <submittedName>
        <fullName evidence="5">Importin 13</fullName>
    </submittedName>
</protein>
<keyword evidence="4" id="KW-0539">Nucleus</keyword>
<dbReference type="PANTHER" id="PTHR12363">
    <property type="entry name" value="TRANSPORTIN 3 AND IMPORTIN 13"/>
    <property type="match status" value="1"/>
</dbReference>
<evidence type="ECO:0000256" key="1">
    <source>
        <dbReference type="ARBA" id="ARBA00004123"/>
    </source>
</evidence>
<evidence type="ECO:0000313" key="6">
    <source>
        <dbReference type="Proteomes" id="UP001281614"/>
    </source>
</evidence>
<accession>A0AAD9XWE7</accession>
<organism evidence="5 6">
    <name type="scientific">Colletotrichum kahawae</name>
    <name type="common">Coffee berry disease fungus</name>
    <dbReference type="NCBI Taxonomy" id="34407"/>
    <lineage>
        <taxon>Eukaryota</taxon>
        <taxon>Fungi</taxon>
        <taxon>Dikarya</taxon>
        <taxon>Ascomycota</taxon>
        <taxon>Pezizomycotina</taxon>
        <taxon>Sordariomycetes</taxon>
        <taxon>Hypocreomycetidae</taxon>
        <taxon>Glomerellales</taxon>
        <taxon>Glomerellaceae</taxon>
        <taxon>Colletotrichum</taxon>
        <taxon>Colletotrichum gloeosporioides species complex</taxon>
    </lineage>
</organism>
<comment type="subcellular location">
    <subcellularLocation>
        <location evidence="1">Nucleus</location>
    </subcellularLocation>
</comment>
<dbReference type="AlphaFoldDB" id="A0AAD9XWE7"/>
<dbReference type="InterPro" id="IPR011989">
    <property type="entry name" value="ARM-like"/>
</dbReference>
<gene>
    <name evidence="5" type="ORF">CKAH01_02731</name>
</gene>
<dbReference type="GO" id="GO:0005634">
    <property type="term" value="C:nucleus"/>
    <property type="evidence" value="ECO:0007669"/>
    <property type="project" value="UniProtKB-SubCell"/>
</dbReference>
<dbReference type="GO" id="GO:0006606">
    <property type="term" value="P:protein import into nucleus"/>
    <property type="evidence" value="ECO:0007669"/>
    <property type="project" value="TreeGrafter"/>
</dbReference>
<dbReference type="InterPro" id="IPR051345">
    <property type="entry name" value="Importin_beta-like_NTR"/>
</dbReference>
<dbReference type="Proteomes" id="UP001281614">
    <property type="component" value="Unassembled WGS sequence"/>
</dbReference>
<comment type="similarity">
    <text evidence="2">Belongs to the importin beta family.</text>
</comment>
<keyword evidence="6" id="KW-1185">Reference proteome</keyword>
<evidence type="ECO:0000256" key="2">
    <source>
        <dbReference type="ARBA" id="ARBA00007991"/>
    </source>
</evidence>
<evidence type="ECO:0000313" key="5">
    <source>
        <dbReference type="EMBL" id="KAK2728681.1"/>
    </source>
</evidence>
<name>A0AAD9XWE7_COLKA</name>
<reference evidence="5" key="1">
    <citation type="submission" date="2023-02" db="EMBL/GenBank/DDBJ databases">
        <title>Colletotrichum kahawae CIFC_Que2 genome sequencing and assembly.</title>
        <authorList>
            <person name="Baroncelli R."/>
        </authorList>
    </citation>
    <scope>NUCLEOTIDE SEQUENCE</scope>
    <source>
        <strain evidence="5">CIFC_Que2</strain>
    </source>
</reference>
<dbReference type="PANTHER" id="PTHR12363:SF33">
    <property type="entry name" value="IMPORTIN-13"/>
    <property type="match status" value="1"/>
</dbReference>
<keyword evidence="3" id="KW-0813">Transport</keyword>
<evidence type="ECO:0000256" key="3">
    <source>
        <dbReference type="ARBA" id="ARBA00022448"/>
    </source>
</evidence>
<evidence type="ECO:0000256" key="4">
    <source>
        <dbReference type="ARBA" id="ARBA00023242"/>
    </source>
</evidence>
<dbReference type="InterPro" id="IPR016024">
    <property type="entry name" value="ARM-type_fold"/>
</dbReference>
<comment type="caution">
    <text evidence="5">The sequence shown here is derived from an EMBL/GenBank/DDBJ whole genome shotgun (WGS) entry which is preliminary data.</text>
</comment>
<dbReference type="EMBL" id="VYYT01000876">
    <property type="protein sequence ID" value="KAK2728681.1"/>
    <property type="molecule type" value="Genomic_DNA"/>
</dbReference>
<sequence>MDGRLPSTIQEAEALVLALYEPAPPDTIARIQEILHRLQRSPSGWWIARDLLSHCDDKVKFFGALTLIVKLNTESSSLVTNDASELLQNLVGWFVKSLDDGSGALVIRKLSSALVTFFLHFPTRWESCIRHLCWSLAEGAYLAQDQISATSDLSGLLHSLHPRKLQAALWFSGTLVDESSKVEMNSAKHSGLYNALMSNAPDALALMSHVLNHGTFADPADSSIRRDSMTCLQSWVWFSQRVSSQNDELVASLRTLIQPAIVALCDEALYEVAVELLADILSNYSVFLTESHYESLFSLFETQWSHARYRRLVEGDFDFDSIQYGQLMISLGDSKVQSLIYSVDNRSSNFLARLRGLLSAQGYLVSEDKIFVPALEFWSTYVETLTDCIYSDSESKAWVSSATSHVLEAVSTVWRRVAYPPPNVLASWDSADRAGFGDARKDVADLLQSTFTVTGPPLISTFANLTLQSMSSNSWPELEAAAFCLGSLAECVSGDAGCDDTLRAVFSSPLFELLQASREIMPGRTRQTCISLIERYSDYFERESQSLPAALTLLFSVLNDLHLAGPAARSIQRLCFSSRSVLAPEASAFLGQYQSIISQGQLDCLASERILGAIAAVIQAVSLDDERLDRFEVLLSFVEHDARRAIHLLSVPMGSPEAQGECDTHRCSALSGLSELPLHMALKSLRGLISIGKGLQAPGDLPFDLESEREHTFVDQGSRLGQIQSRIMSVVVELQASFPRSGEVAESICNILKTGFSESESGPFVFPPQLICDYLAQQASGVPRIGLFVSTACSFLSSLRNLKRNDVEDIRTKLLRWVIGLLQQLPEPENDTELAQNGIEFTNRLVSREPTALFRPECLPLAEYFFVYALRVLDGREPLPKAAAADFWATFVSLKDTDKGAQETIDHAVAQLGPMIARSIVQNIGGNASRSELDRLGEPLKKMVSNQVKARAWLEQALFDPSFPGQHVSREEKAVFLKKIINLRGARGTAQVVRELWLASRGSKFTYAS</sequence>
<dbReference type="Gene3D" id="1.25.10.10">
    <property type="entry name" value="Leucine-rich Repeat Variant"/>
    <property type="match status" value="1"/>
</dbReference>